<evidence type="ECO:0000313" key="2">
    <source>
        <dbReference type="Proteomes" id="UP000800303"/>
    </source>
</evidence>
<organism evidence="1 2">
    <name type="scientific">Saccharibacillus alkalitolerans</name>
    <dbReference type="NCBI Taxonomy" id="2705290"/>
    <lineage>
        <taxon>Bacteria</taxon>
        <taxon>Bacillati</taxon>
        <taxon>Bacillota</taxon>
        <taxon>Bacilli</taxon>
        <taxon>Bacillales</taxon>
        <taxon>Paenibacillaceae</taxon>
        <taxon>Saccharibacillus</taxon>
    </lineage>
</organism>
<dbReference type="EMBL" id="JAAFGS010000005">
    <property type="protein sequence ID" value="NGZ76629.1"/>
    <property type="molecule type" value="Genomic_DNA"/>
</dbReference>
<sequence>MEEEEILLERYGLEPAEKDREEIGERLRREIGDANRKDNEAMKLLCVLLYSFGRPEDALTIWAAKSSGFDAGIAVESELLIGAGLDDTMLYLLEGEDLTEGAPAAALLRHLEGLQEALLTPRGELLAFYRNYYGTDS</sequence>
<keyword evidence="2" id="KW-1185">Reference proteome</keyword>
<dbReference type="Proteomes" id="UP000800303">
    <property type="component" value="Unassembled WGS sequence"/>
</dbReference>
<proteinExistence type="predicted"/>
<name>A0ABX0F9H5_9BACL</name>
<accession>A0ABX0F9H5</accession>
<gene>
    <name evidence="1" type="ORF">GYN08_14975</name>
</gene>
<protein>
    <submittedName>
        <fullName evidence="1">Uncharacterized protein</fullName>
    </submittedName>
</protein>
<dbReference type="RefSeq" id="WP_166275674.1">
    <property type="nucleotide sequence ID" value="NZ_JAAFGS010000005.1"/>
</dbReference>
<reference evidence="1 2" key="1">
    <citation type="submission" date="2020-01" db="EMBL/GenBank/DDBJ databases">
        <title>Polyphasic characterisation and genomic insights into a novel alkali tolerant bacterium VR-M41.</title>
        <authorList>
            <person name="Vemuluri V.R."/>
        </authorList>
    </citation>
    <scope>NUCLEOTIDE SEQUENCE [LARGE SCALE GENOMIC DNA]</scope>
    <source>
        <strain evidence="1 2">VR-M41</strain>
    </source>
</reference>
<comment type="caution">
    <text evidence="1">The sequence shown here is derived from an EMBL/GenBank/DDBJ whole genome shotgun (WGS) entry which is preliminary data.</text>
</comment>
<evidence type="ECO:0000313" key="1">
    <source>
        <dbReference type="EMBL" id="NGZ76629.1"/>
    </source>
</evidence>